<dbReference type="InterPro" id="IPR000894">
    <property type="entry name" value="RuBisCO_ssu_dom"/>
</dbReference>
<evidence type="ECO:0000256" key="6">
    <source>
        <dbReference type="ARBA" id="ARBA00023636"/>
    </source>
</evidence>
<feature type="compositionally biased region" description="Low complexity" evidence="10">
    <location>
        <begin position="330"/>
        <end position="345"/>
    </location>
</feature>
<comment type="caution">
    <text evidence="12">The sequence shown here is derived from an EMBL/GenBank/DDBJ whole genome shotgun (WGS) entry which is preliminary data.</text>
</comment>
<keyword evidence="13" id="KW-1185">Reference proteome</keyword>
<dbReference type="InterPro" id="IPR052265">
    <property type="entry name" value="Gamma-CA"/>
</dbReference>
<dbReference type="RefSeq" id="WP_244349694.1">
    <property type="nucleotide sequence ID" value="NZ_JAFIRA010000010.1"/>
</dbReference>
<evidence type="ECO:0000256" key="5">
    <source>
        <dbReference type="ARBA" id="ARBA00023595"/>
    </source>
</evidence>
<evidence type="ECO:0000256" key="2">
    <source>
        <dbReference type="ARBA" id="ARBA00022737"/>
    </source>
</evidence>
<evidence type="ECO:0000259" key="11">
    <source>
        <dbReference type="SMART" id="SM00961"/>
    </source>
</evidence>
<feature type="domain" description="Ribulose bisphosphate carboxylase small subunit" evidence="11">
    <location>
        <begin position="452"/>
        <end position="545"/>
    </location>
</feature>
<accession>A0ABT0C9H8</accession>
<organism evidence="12 13">
    <name type="scientific">Thermostichus vulcanus str. 'Rupite'</name>
    <dbReference type="NCBI Taxonomy" id="2813851"/>
    <lineage>
        <taxon>Bacteria</taxon>
        <taxon>Bacillati</taxon>
        <taxon>Cyanobacteriota</taxon>
        <taxon>Cyanophyceae</taxon>
        <taxon>Thermostichales</taxon>
        <taxon>Thermostichaceae</taxon>
        <taxon>Thermostichus</taxon>
    </lineage>
</organism>
<feature type="domain" description="Ribulose bisphosphate carboxylase small subunit" evidence="11">
    <location>
        <begin position="228"/>
        <end position="323"/>
    </location>
</feature>
<feature type="region of interest" description="Disordered" evidence="10">
    <location>
        <begin position="324"/>
        <end position="345"/>
    </location>
</feature>
<evidence type="ECO:0000313" key="13">
    <source>
        <dbReference type="Proteomes" id="UP000830835"/>
    </source>
</evidence>
<feature type="domain" description="Ribulose bisphosphate carboxylase small subunit" evidence="11">
    <location>
        <begin position="338"/>
        <end position="435"/>
    </location>
</feature>
<feature type="domain" description="Ribulose bisphosphate carboxylase small subunit" evidence="11">
    <location>
        <begin position="565"/>
        <end position="658"/>
    </location>
</feature>
<feature type="compositionally biased region" description="Low complexity" evidence="10">
    <location>
        <begin position="554"/>
        <end position="573"/>
    </location>
</feature>
<dbReference type="CDD" id="cd00710">
    <property type="entry name" value="LbH_gamma_CA"/>
    <property type="match status" value="1"/>
</dbReference>
<gene>
    <name evidence="12" type="ORF">JX360_05835</name>
</gene>
<evidence type="ECO:0000256" key="10">
    <source>
        <dbReference type="SAM" id="MobiDB-lite"/>
    </source>
</evidence>
<keyword evidence="8" id="KW-1283">Bacterial microcompartment</keyword>
<dbReference type="SUPFAM" id="SSF55239">
    <property type="entry name" value="RuBisCO, small subunit"/>
    <property type="match status" value="4"/>
</dbReference>
<evidence type="ECO:0000256" key="7">
    <source>
        <dbReference type="ARBA" id="ARBA00023669"/>
    </source>
</evidence>
<keyword evidence="1" id="KW-0602">Photosynthesis</keyword>
<protein>
    <recommendedName>
        <fullName evidence="6">Carboxysome assembly protein CcmM</fullName>
    </recommendedName>
    <alternativeName>
        <fullName evidence="9">Carbon dioxide concentrating mechanism protein CcmM</fullName>
    </alternativeName>
</protein>
<dbReference type="EMBL" id="JAFIRA010000010">
    <property type="protein sequence ID" value="MCJ2542430.1"/>
    <property type="molecule type" value="Genomic_DNA"/>
</dbReference>
<feature type="compositionally biased region" description="Gly residues" evidence="10">
    <location>
        <begin position="444"/>
        <end position="453"/>
    </location>
</feature>
<evidence type="ECO:0000256" key="4">
    <source>
        <dbReference type="ARBA" id="ARBA00023587"/>
    </source>
</evidence>
<dbReference type="InterPro" id="IPR036385">
    <property type="entry name" value="RuBisCO_ssu_sf"/>
</dbReference>
<dbReference type="Gene3D" id="2.160.10.10">
    <property type="entry name" value="Hexapeptide repeat proteins"/>
    <property type="match status" value="1"/>
</dbReference>
<comment type="similarity">
    <text evidence="5">Belongs to the gamma-class carbonic anhydrase family.</text>
</comment>
<evidence type="ECO:0000256" key="9">
    <source>
        <dbReference type="ARBA" id="ARBA00030397"/>
    </source>
</evidence>
<proteinExistence type="inferred from homology"/>
<dbReference type="InterPro" id="IPR017156">
    <property type="entry name" value="CcmM"/>
</dbReference>
<dbReference type="SMART" id="SM00961">
    <property type="entry name" value="RuBisCO_small"/>
    <property type="match status" value="4"/>
</dbReference>
<dbReference type="InterPro" id="IPR047223">
    <property type="entry name" value="CA_gamma_LbH"/>
</dbReference>
<dbReference type="CDD" id="cd00307">
    <property type="entry name" value="RuBisCO_small_like"/>
    <property type="match status" value="4"/>
</dbReference>
<dbReference type="PIRSF" id="PIRSF037250">
    <property type="entry name" value="CcmM"/>
    <property type="match status" value="1"/>
</dbReference>
<comment type="subcellular location">
    <subcellularLocation>
        <location evidence="4">Carboxysome</location>
    </subcellularLocation>
</comment>
<feature type="region of interest" description="Disordered" evidence="10">
    <location>
        <begin position="433"/>
        <end position="453"/>
    </location>
</feature>
<dbReference type="SUPFAM" id="SSF51161">
    <property type="entry name" value="Trimeric LpxA-like enzymes"/>
    <property type="match status" value="1"/>
</dbReference>
<dbReference type="Gene3D" id="3.30.190.10">
    <property type="entry name" value="Ribulose bisphosphate carboxylase, small subunit"/>
    <property type="match status" value="4"/>
</dbReference>
<evidence type="ECO:0000256" key="3">
    <source>
        <dbReference type="ARBA" id="ARBA00023300"/>
    </source>
</evidence>
<keyword evidence="7" id="KW-1282">Carboxysome</keyword>
<dbReference type="PANTHER" id="PTHR43360:SF1">
    <property type="entry name" value="CARBOXYSOME ASSEMBLY PROTEIN CCMM"/>
    <property type="match status" value="1"/>
</dbReference>
<dbReference type="Pfam" id="PF00101">
    <property type="entry name" value="RuBisCO_small"/>
    <property type="match status" value="4"/>
</dbReference>
<reference evidence="12" key="1">
    <citation type="submission" date="2021-02" db="EMBL/GenBank/DDBJ databases">
        <title>The CRISPR/cas machinery reduction and long-range gene transfer in the hot spring cyanobacterium Synechococcus.</title>
        <authorList>
            <person name="Dvorak P."/>
            <person name="Jahodarova E."/>
            <person name="Hasler P."/>
            <person name="Poulickova A."/>
        </authorList>
    </citation>
    <scope>NUCLEOTIDE SEQUENCE</scope>
    <source>
        <strain evidence="12">Rupite</strain>
    </source>
</reference>
<dbReference type="InterPro" id="IPR011004">
    <property type="entry name" value="Trimer_LpxA-like_sf"/>
</dbReference>
<keyword evidence="3" id="KW-0120">Carbon dioxide fixation</keyword>
<sequence>MPVRTYAAPPTPWSRELAEPDIDPSAYVHSFSNLIGDVRVEAQVLIAPGTSIRADEGSPFHIGEGSNVQDGVVIHGLEQGRVVGEDGKPYSVWIGKNTSIAHMSLIHGPAYVGNNCFIGFRSTVFNARVGDGCIVMLHCLIQDVEIPPGKYVPSGSIITTQAEADRLPNVQDSDAKFAQHVIGINQALREGYQCSENLVCIAPIRNELQSSTHKTATETATMTYSSHRANGWNGGGSHLKPEVVEQIRALLAQGYRVGLEYADARRFRTSSWQSESPITSTREAEVMQSLGAILAEHQGEYVRLLGIDPKAKRRVLEQIIQTPDGPAQVAGGSARIPSAPGASAAPAIPSGEGLNLEDQIRSLLAQGYRVGLEAADARRYRTSSWQTLGNLSGQPREILAAIQAALAEHSGKYVRLLGIDPKAKRRVLEQVIQTPQGQVSHSSAGGGKAAGAASGGRTAGLELGLQEEVHRLLAQGYRIGYEYADERRFKTSSWKSGPTIRATRGPEVLAKLTAALAEHSGEYVRLIGIDPKAKKRVFEKIVQTPHRSPSMAGSPSTPIAPSSTSASTPSSTRLDAEVLTQVQQLLGQGYRIGTEHADKRRFRTSSWQSCSPIEATQIPQVVAALEACLEEHRGEYVRLLGIDPKAKRRVLEQIIQTP</sequence>
<dbReference type="PANTHER" id="PTHR43360">
    <property type="entry name" value="CARBON DIOXIDE CONCENTRATING MECHANISM PROTEIN CCMM"/>
    <property type="match status" value="1"/>
</dbReference>
<name>A0ABT0C9H8_THEVL</name>
<dbReference type="Proteomes" id="UP000830835">
    <property type="component" value="Unassembled WGS sequence"/>
</dbReference>
<evidence type="ECO:0000313" key="12">
    <source>
        <dbReference type="EMBL" id="MCJ2542430.1"/>
    </source>
</evidence>
<evidence type="ECO:0000256" key="8">
    <source>
        <dbReference type="ARBA" id="ARBA00024446"/>
    </source>
</evidence>
<keyword evidence="2" id="KW-0677">Repeat</keyword>
<feature type="region of interest" description="Disordered" evidence="10">
    <location>
        <begin position="543"/>
        <end position="573"/>
    </location>
</feature>
<evidence type="ECO:0000256" key="1">
    <source>
        <dbReference type="ARBA" id="ARBA00022531"/>
    </source>
</evidence>